<evidence type="ECO:0000256" key="7">
    <source>
        <dbReference type="RuleBase" id="RU363058"/>
    </source>
</evidence>
<evidence type="ECO:0000256" key="1">
    <source>
        <dbReference type="ARBA" id="ARBA00004141"/>
    </source>
</evidence>
<reference evidence="8 9" key="1">
    <citation type="submission" date="2016-06" db="EMBL/GenBank/DDBJ databases">
        <authorList>
            <person name="Kjaerup R.B."/>
            <person name="Dalgaard T.S."/>
            <person name="Juul-Madsen H.R."/>
        </authorList>
    </citation>
    <scope>NUCLEOTIDE SEQUENCE [LARGE SCALE GENOMIC DNA]</scope>
</reference>
<dbReference type="GO" id="GO:0016020">
    <property type="term" value="C:membrane"/>
    <property type="evidence" value="ECO:0007669"/>
    <property type="project" value="UniProtKB-SubCell"/>
</dbReference>
<evidence type="ECO:0000256" key="6">
    <source>
        <dbReference type="ARBA" id="ARBA00023136"/>
    </source>
</evidence>
<dbReference type="Pfam" id="PF01384">
    <property type="entry name" value="PHO4"/>
    <property type="match status" value="1"/>
</dbReference>
<feature type="transmembrane region" description="Helical" evidence="7">
    <location>
        <begin position="46"/>
        <end position="67"/>
    </location>
</feature>
<evidence type="ECO:0000256" key="4">
    <source>
        <dbReference type="ARBA" id="ARBA00022692"/>
    </source>
</evidence>
<keyword evidence="6 7" id="KW-0472">Membrane</keyword>
<dbReference type="AlphaFoldDB" id="A0A1X7RV31"/>
<dbReference type="Proteomes" id="UP000215127">
    <property type="component" value="Chromosome 5"/>
</dbReference>
<keyword evidence="4 7" id="KW-0812">Transmembrane</keyword>
<organism evidence="8 9">
    <name type="scientific">Zymoseptoria tritici (strain ST99CH_3D7)</name>
    <dbReference type="NCBI Taxonomy" id="1276538"/>
    <lineage>
        <taxon>Eukaryota</taxon>
        <taxon>Fungi</taxon>
        <taxon>Dikarya</taxon>
        <taxon>Ascomycota</taxon>
        <taxon>Pezizomycotina</taxon>
        <taxon>Dothideomycetes</taxon>
        <taxon>Dothideomycetidae</taxon>
        <taxon>Mycosphaerellales</taxon>
        <taxon>Mycosphaerellaceae</taxon>
        <taxon>Zymoseptoria</taxon>
    </lineage>
</organism>
<comment type="similarity">
    <text evidence="7">Belongs to the inorganic phosphate transporter (PiT) (TC 2.A.20) family.</text>
</comment>
<keyword evidence="9" id="KW-1185">Reference proteome</keyword>
<feature type="transmembrane region" description="Helical" evidence="7">
    <location>
        <begin position="223"/>
        <end position="244"/>
    </location>
</feature>
<feature type="transmembrane region" description="Helical" evidence="7">
    <location>
        <begin position="148"/>
        <end position="166"/>
    </location>
</feature>
<feature type="transmembrane region" description="Helical" evidence="7">
    <location>
        <begin position="178"/>
        <end position="203"/>
    </location>
</feature>
<proteinExistence type="inferred from homology"/>
<evidence type="ECO:0000256" key="2">
    <source>
        <dbReference type="ARBA" id="ARBA00022448"/>
    </source>
</evidence>
<evidence type="ECO:0000313" key="8">
    <source>
        <dbReference type="EMBL" id="SMQ51292.1"/>
    </source>
</evidence>
<sequence length="586" mass="63350">MAALPQFTYIFAFGLIFAFLDAWNIGANDVANSFATSVSSRSLTMIQAMCIGAVMEFAGAVLAGSRVAGTIKNDVIAISEYENEPSMLMLGMLCALVGSSLFLTFATKIGLPVSTTHCIIGGIIGFGFATVGANGVDWSWNGVSQVFAAWFIAPGVAACFGALIFLSTKYGVLQRKNALKYGMITVPFYFGLTSGICTMLIVWKGAASLDLDDWGVAPTVGTIFAVGGGVGVLSIIFLLPYIHVKLNREDWKLKSWEVIQGPLLLRRPDAGPIPPGMRLFPDYYEGHKTREELEAAGREVETRSDGESMERTAVDADGIAKEEKMLSLSEPNAAVNLVSPTTNPVPIQRKWYEPVAIWHRLGYFFFRGVYVDVVGEQSGTKEPKFLERLLVGKNLADKHARVVHYDQKVEHLYSFLQVLTAATASFTHGANDVANAMGPMAAIYNVWRTNTTGEDSPVPIWILIYGGAAISIGLWTYGYNLMRNLGNRITLHSPVRGFSMELGAAVTVVFATRLALPVSTTQCIIGATVGVGLCSGEWKAINWRMVAWSYSGWFITLPMTALISGSIMAIIINAPRWGLTGAAVAA</sequence>
<dbReference type="PANTHER" id="PTHR11101:SF80">
    <property type="entry name" value="PHOSPHATE TRANSPORTER"/>
    <property type="match status" value="1"/>
</dbReference>
<keyword evidence="3 7" id="KW-0592">Phosphate transport</keyword>
<comment type="subcellular location">
    <subcellularLocation>
        <location evidence="1 7">Membrane</location>
        <topology evidence="1 7">Multi-pass membrane protein</topology>
    </subcellularLocation>
</comment>
<accession>A0A1X7RV31</accession>
<dbReference type="GO" id="GO:0005315">
    <property type="term" value="F:phosphate transmembrane transporter activity"/>
    <property type="evidence" value="ECO:0007669"/>
    <property type="project" value="InterPro"/>
</dbReference>
<dbReference type="InterPro" id="IPR001204">
    <property type="entry name" value="Phos_transporter"/>
</dbReference>
<evidence type="ECO:0000256" key="5">
    <source>
        <dbReference type="ARBA" id="ARBA00022989"/>
    </source>
</evidence>
<keyword evidence="5 7" id="KW-1133">Transmembrane helix</keyword>
<gene>
    <name evidence="8" type="ORF">ZT3D7_G6445</name>
</gene>
<dbReference type="PANTHER" id="PTHR11101">
    <property type="entry name" value="PHOSPHATE TRANSPORTER"/>
    <property type="match status" value="1"/>
</dbReference>
<evidence type="ECO:0000313" key="9">
    <source>
        <dbReference type="Proteomes" id="UP000215127"/>
    </source>
</evidence>
<feature type="transmembrane region" description="Helical" evidence="7">
    <location>
        <begin position="118"/>
        <end position="136"/>
    </location>
</feature>
<dbReference type="EMBL" id="LT853696">
    <property type="protein sequence ID" value="SMQ51292.1"/>
    <property type="molecule type" value="Genomic_DNA"/>
</dbReference>
<feature type="transmembrane region" description="Helical" evidence="7">
    <location>
        <begin position="87"/>
        <end position="106"/>
    </location>
</feature>
<feature type="transmembrane region" description="Helical" evidence="7">
    <location>
        <begin position="553"/>
        <end position="572"/>
    </location>
</feature>
<comment type="function">
    <text evidence="7">Sodium-phosphate symporter.</text>
</comment>
<evidence type="ECO:0000256" key="3">
    <source>
        <dbReference type="ARBA" id="ARBA00022592"/>
    </source>
</evidence>
<protein>
    <recommendedName>
        <fullName evidence="7">Phosphate transporter</fullName>
    </recommendedName>
</protein>
<dbReference type="STRING" id="1276538.A0A1X7RV31"/>
<keyword evidence="2 7" id="KW-0813">Transport</keyword>
<feature type="transmembrane region" description="Helical" evidence="7">
    <location>
        <begin position="458"/>
        <end position="478"/>
    </location>
</feature>
<feature type="transmembrane region" description="Helical" evidence="7">
    <location>
        <begin position="6"/>
        <end position="25"/>
    </location>
</feature>
<dbReference type="GO" id="GO:0035435">
    <property type="term" value="P:phosphate ion transmembrane transport"/>
    <property type="evidence" value="ECO:0007669"/>
    <property type="project" value="TreeGrafter"/>
</dbReference>
<name>A0A1X7RV31_ZYMT9</name>